<organism evidence="1 2">
    <name type="scientific">Portunus trituberculatus</name>
    <name type="common">Swimming crab</name>
    <name type="synonym">Neptunus trituberculatus</name>
    <dbReference type="NCBI Taxonomy" id="210409"/>
    <lineage>
        <taxon>Eukaryota</taxon>
        <taxon>Metazoa</taxon>
        <taxon>Ecdysozoa</taxon>
        <taxon>Arthropoda</taxon>
        <taxon>Crustacea</taxon>
        <taxon>Multicrustacea</taxon>
        <taxon>Malacostraca</taxon>
        <taxon>Eumalacostraca</taxon>
        <taxon>Eucarida</taxon>
        <taxon>Decapoda</taxon>
        <taxon>Pleocyemata</taxon>
        <taxon>Brachyura</taxon>
        <taxon>Eubrachyura</taxon>
        <taxon>Portunoidea</taxon>
        <taxon>Portunidae</taxon>
        <taxon>Portuninae</taxon>
        <taxon>Portunus</taxon>
    </lineage>
</organism>
<proteinExistence type="predicted"/>
<evidence type="ECO:0000313" key="1">
    <source>
        <dbReference type="EMBL" id="MPC65627.1"/>
    </source>
</evidence>
<comment type="caution">
    <text evidence="1">The sequence shown here is derived from an EMBL/GenBank/DDBJ whole genome shotgun (WGS) entry which is preliminary data.</text>
</comment>
<name>A0A5B7H8Q4_PORTR</name>
<dbReference type="EMBL" id="VSRR010023611">
    <property type="protein sequence ID" value="MPC65627.1"/>
    <property type="molecule type" value="Genomic_DNA"/>
</dbReference>
<gene>
    <name evidence="1" type="ORF">E2C01_059765</name>
</gene>
<dbReference type="AlphaFoldDB" id="A0A5B7H8Q4"/>
<accession>A0A5B7H8Q4</accession>
<dbReference type="Proteomes" id="UP000324222">
    <property type="component" value="Unassembled WGS sequence"/>
</dbReference>
<evidence type="ECO:0000313" key="2">
    <source>
        <dbReference type="Proteomes" id="UP000324222"/>
    </source>
</evidence>
<keyword evidence="2" id="KW-1185">Reference proteome</keyword>
<protein>
    <submittedName>
        <fullName evidence="1">Uncharacterized protein</fullName>
    </submittedName>
</protein>
<reference evidence="1 2" key="1">
    <citation type="submission" date="2019-05" db="EMBL/GenBank/DDBJ databases">
        <title>Another draft genome of Portunus trituberculatus and its Hox gene families provides insights of decapod evolution.</title>
        <authorList>
            <person name="Jeong J.-H."/>
            <person name="Song I."/>
            <person name="Kim S."/>
            <person name="Choi T."/>
            <person name="Kim D."/>
            <person name="Ryu S."/>
            <person name="Kim W."/>
        </authorList>
    </citation>
    <scope>NUCLEOTIDE SEQUENCE [LARGE SCALE GENOMIC DNA]</scope>
    <source>
        <tissue evidence="1">Muscle</tissue>
    </source>
</reference>
<sequence length="51" mass="5903">MRNDLTCSHAHSLESTEFSTIWLRFKSHSLTKFICAIGHNIKKKKKNSLTI</sequence>